<comment type="subunit">
    <text evidence="7">Homodimer.</text>
</comment>
<feature type="binding site" evidence="7">
    <location>
        <begin position="128"/>
        <end position="133"/>
    </location>
    <ligand>
        <name>S-adenosyl-L-methionine</name>
        <dbReference type="ChEBI" id="CHEBI:59789"/>
    </ligand>
</feature>
<protein>
    <recommendedName>
        <fullName evidence="7">Ribosomal RNA large subunit methyltransferase H</fullName>
        <ecNumber evidence="7">2.1.1.177</ecNumber>
    </recommendedName>
    <alternativeName>
        <fullName evidence="7">23S rRNA (pseudouridine1915-N3)-methyltransferase</fullName>
    </alternativeName>
    <alternativeName>
        <fullName evidence="7">23S rRNA m3Psi1915 methyltransferase</fullName>
    </alternativeName>
    <alternativeName>
        <fullName evidence="7">rRNA (pseudouridine-N3-)-methyltransferase RlmH</fullName>
    </alternativeName>
</protein>
<evidence type="ECO:0000256" key="2">
    <source>
        <dbReference type="ARBA" id="ARBA00022552"/>
    </source>
</evidence>
<reference evidence="10 13" key="4">
    <citation type="submission" date="2018-08" db="EMBL/GenBank/DDBJ databases">
        <title>A genome reference for cultivated species of the human gut microbiota.</title>
        <authorList>
            <person name="Zou Y."/>
            <person name="Xue W."/>
            <person name="Luo G."/>
        </authorList>
    </citation>
    <scope>NUCLEOTIDE SEQUENCE [LARGE SCALE GENOMIC DNA]</scope>
    <source>
        <strain evidence="10 13">TF05-12AC</strain>
    </source>
</reference>
<evidence type="ECO:0000313" key="13">
    <source>
        <dbReference type="Proteomes" id="UP000260828"/>
    </source>
</evidence>
<evidence type="ECO:0000313" key="12">
    <source>
        <dbReference type="Proteomes" id="UP000196386"/>
    </source>
</evidence>
<name>A0A174U534_9FIRM</name>
<dbReference type="Proteomes" id="UP000260828">
    <property type="component" value="Unassembled WGS sequence"/>
</dbReference>
<feature type="binding site" evidence="7">
    <location>
        <position position="77"/>
    </location>
    <ligand>
        <name>S-adenosyl-L-methionine</name>
        <dbReference type="ChEBI" id="CHEBI:59789"/>
    </ligand>
</feature>
<dbReference type="Pfam" id="PF02590">
    <property type="entry name" value="SPOUT_MTase"/>
    <property type="match status" value="1"/>
</dbReference>
<dbReference type="PANTHER" id="PTHR33603">
    <property type="entry name" value="METHYLTRANSFERASE"/>
    <property type="match status" value="1"/>
</dbReference>
<dbReference type="PANTHER" id="PTHR33603:SF1">
    <property type="entry name" value="RIBOSOMAL RNA LARGE SUBUNIT METHYLTRANSFERASE H"/>
    <property type="match status" value="1"/>
</dbReference>
<dbReference type="InterPro" id="IPR003742">
    <property type="entry name" value="RlmH-like"/>
</dbReference>
<keyword evidence="3 7" id="KW-0489">Methyltransferase</keyword>
<evidence type="ECO:0000256" key="3">
    <source>
        <dbReference type="ARBA" id="ARBA00022603"/>
    </source>
</evidence>
<dbReference type="CDD" id="cd18081">
    <property type="entry name" value="RlmH-like"/>
    <property type="match status" value="1"/>
</dbReference>
<dbReference type="PIRSF" id="PIRSF004505">
    <property type="entry name" value="MT_bac"/>
    <property type="match status" value="1"/>
</dbReference>
<dbReference type="Gene3D" id="3.40.1280.10">
    <property type="match status" value="1"/>
</dbReference>
<evidence type="ECO:0000313" key="8">
    <source>
        <dbReference type="EMBL" id="CUQ14915.1"/>
    </source>
</evidence>
<dbReference type="RefSeq" id="WP_006874108.1">
    <property type="nucleotide sequence ID" value="NZ_CABIWA010000008.1"/>
</dbReference>
<dbReference type="HAMAP" id="MF_00658">
    <property type="entry name" value="23SrRNA_methyltr_H"/>
    <property type="match status" value="1"/>
</dbReference>
<evidence type="ECO:0000256" key="1">
    <source>
        <dbReference type="ARBA" id="ARBA00022490"/>
    </source>
</evidence>
<dbReference type="InterPro" id="IPR029026">
    <property type="entry name" value="tRNA_m1G_MTases_N"/>
</dbReference>
<evidence type="ECO:0000313" key="9">
    <source>
        <dbReference type="EMBL" id="OUP67700.1"/>
    </source>
</evidence>
<dbReference type="InterPro" id="IPR029028">
    <property type="entry name" value="Alpha/beta_knot_MTases"/>
</dbReference>
<evidence type="ECO:0000256" key="7">
    <source>
        <dbReference type="HAMAP-Rule" id="MF_00658"/>
    </source>
</evidence>
<dbReference type="EC" id="2.1.1.177" evidence="7"/>
<dbReference type="SUPFAM" id="SSF75217">
    <property type="entry name" value="alpha/beta knot"/>
    <property type="match status" value="1"/>
</dbReference>
<keyword evidence="2 7" id="KW-0698">rRNA processing</keyword>
<evidence type="ECO:0000256" key="4">
    <source>
        <dbReference type="ARBA" id="ARBA00022679"/>
    </source>
</evidence>
<reference evidence="12" key="2">
    <citation type="submission" date="2017-04" db="EMBL/GenBank/DDBJ databases">
        <title>Function of individual gut microbiota members based on whole genome sequencing of pure cultures obtained from chicken caecum.</title>
        <authorList>
            <person name="Medvecky M."/>
            <person name="Cejkova D."/>
            <person name="Polansky O."/>
            <person name="Karasova D."/>
            <person name="Kubasova T."/>
            <person name="Cizek A."/>
            <person name="Rychlik I."/>
        </authorList>
    </citation>
    <scope>NUCLEOTIDE SEQUENCE [LARGE SCALE GENOMIC DNA]</scope>
    <source>
        <strain evidence="12">An175</strain>
    </source>
</reference>
<keyword evidence="5 7" id="KW-0949">S-adenosyl-L-methionine</keyword>
<evidence type="ECO:0000313" key="10">
    <source>
        <dbReference type="EMBL" id="RGE67297.1"/>
    </source>
</evidence>
<comment type="catalytic activity">
    <reaction evidence="7">
        <text>pseudouridine(1915) in 23S rRNA + S-adenosyl-L-methionine = N(3)-methylpseudouridine(1915) in 23S rRNA + S-adenosyl-L-homocysteine + H(+)</text>
        <dbReference type="Rhea" id="RHEA:42752"/>
        <dbReference type="Rhea" id="RHEA-COMP:10221"/>
        <dbReference type="Rhea" id="RHEA-COMP:10222"/>
        <dbReference type="ChEBI" id="CHEBI:15378"/>
        <dbReference type="ChEBI" id="CHEBI:57856"/>
        <dbReference type="ChEBI" id="CHEBI:59789"/>
        <dbReference type="ChEBI" id="CHEBI:65314"/>
        <dbReference type="ChEBI" id="CHEBI:74486"/>
        <dbReference type="EC" id="2.1.1.177"/>
    </reaction>
</comment>
<dbReference type="EMBL" id="NFKP01000028">
    <property type="protein sequence ID" value="OUP67700.1"/>
    <property type="molecule type" value="Genomic_DNA"/>
</dbReference>
<evidence type="ECO:0000256" key="6">
    <source>
        <dbReference type="ARBA" id="ARBA00038303"/>
    </source>
</evidence>
<evidence type="ECO:0000313" key="11">
    <source>
        <dbReference type="Proteomes" id="UP000095765"/>
    </source>
</evidence>
<gene>
    <name evidence="7 8" type="primary">rlmH</name>
    <name evidence="9" type="ORF">B5F11_17055</name>
    <name evidence="10" type="ORF">DXC40_10855</name>
    <name evidence="8" type="ORF">ERS852551_03317</name>
</gene>
<evidence type="ECO:0000256" key="5">
    <source>
        <dbReference type="ARBA" id="ARBA00022691"/>
    </source>
</evidence>
<comment type="subcellular location">
    <subcellularLocation>
        <location evidence="7">Cytoplasm</location>
    </subcellularLocation>
</comment>
<keyword evidence="4 7" id="KW-0808">Transferase</keyword>
<keyword evidence="1 7" id="KW-0963">Cytoplasm</keyword>
<accession>A0A174U534</accession>
<comment type="similarity">
    <text evidence="6 7">Belongs to the RNA methyltransferase RlmH family.</text>
</comment>
<proteinExistence type="inferred from homology"/>
<organism evidence="8 11">
    <name type="scientific">Anaerotruncus colihominis</name>
    <dbReference type="NCBI Taxonomy" id="169435"/>
    <lineage>
        <taxon>Bacteria</taxon>
        <taxon>Bacillati</taxon>
        <taxon>Bacillota</taxon>
        <taxon>Clostridia</taxon>
        <taxon>Eubacteriales</taxon>
        <taxon>Oscillospiraceae</taxon>
        <taxon>Anaerotruncus</taxon>
    </lineage>
</organism>
<dbReference type="OrthoDB" id="9806643at2"/>
<dbReference type="Proteomes" id="UP000196386">
    <property type="component" value="Unassembled WGS sequence"/>
</dbReference>
<dbReference type="GO" id="GO:0005737">
    <property type="term" value="C:cytoplasm"/>
    <property type="evidence" value="ECO:0007669"/>
    <property type="project" value="UniProtKB-SubCell"/>
</dbReference>
<dbReference type="AlphaFoldDB" id="A0A174U534"/>
<sequence>MIGLHIVAVGKLKEAWMREGCAEYTKRLGLWSSVAVTEIDEARLGSDPSPAEIAACIEKEGARILEKIPRGARVVALCIEGRQMPSEALAAYLSDAAAGGCGSFAFVIGGSHGLSDEVKRAAALRLSISPMTFPHQLARLLLLEQLYRACAINAGTKYHK</sequence>
<dbReference type="GeneID" id="72462703"/>
<dbReference type="Proteomes" id="UP000095765">
    <property type="component" value="Unassembled WGS sequence"/>
</dbReference>
<dbReference type="EMBL" id="CZBE01000030">
    <property type="protein sequence ID" value="CUQ14915.1"/>
    <property type="molecule type" value="Genomic_DNA"/>
</dbReference>
<feature type="binding site" evidence="7">
    <location>
        <position position="109"/>
    </location>
    <ligand>
        <name>S-adenosyl-L-methionine</name>
        <dbReference type="ChEBI" id="CHEBI:59789"/>
    </ligand>
</feature>
<dbReference type="EMBL" id="QVME01000005">
    <property type="protein sequence ID" value="RGE67297.1"/>
    <property type="molecule type" value="Genomic_DNA"/>
</dbReference>
<reference evidence="9" key="3">
    <citation type="journal article" date="2018" name="BMC Genomics">
        <title>Whole genome sequencing and function prediction of 133 gut anaerobes isolated from chicken caecum in pure cultures.</title>
        <authorList>
            <person name="Medvecky M."/>
            <person name="Cejkova D."/>
            <person name="Polansky O."/>
            <person name="Karasova D."/>
            <person name="Kubasova T."/>
            <person name="Cizek A."/>
            <person name="Rychlik I."/>
        </authorList>
    </citation>
    <scope>NUCLEOTIDE SEQUENCE</scope>
    <source>
        <strain evidence="9">An175</strain>
    </source>
</reference>
<dbReference type="GO" id="GO:0070038">
    <property type="term" value="F:rRNA (pseudouridine-N3-)-methyltransferase activity"/>
    <property type="evidence" value="ECO:0007669"/>
    <property type="project" value="UniProtKB-UniRule"/>
</dbReference>
<comment type="function">
    <text evidence="7">Specifically methylates the pseudouridine at position 1915 (m3Psi1915) in 23S rRNA.</text>
</comment>
<reference evidence="8 11" key="1">
    <citation type="submission" date="2015-09" db="EMBL/GenBank/DDBJ databases">
        <authorList>
            <consortium name="Pathogen Informatics"/>
        </authorList>
    </citation>
    <scope>NUCLEOTIDE SEQUENCE [LARGE SCALE GENOMIC DNA]</scope>
    <source>
        <strain evidence="8 11">2789STDY5834939</strain>
    </source>
</reference>